<dbReference type="GeneID" id="9834725"/>
<gene>
    <name evidence="5" type="ORF">OT_ostta01g01370</name>
</gene>
<dbReference type="InterPro" id="IPR003603">
    <property type="entry name" value="U2A'_phosphoprotein32A_C"/>
</dbReference>
<proteinExistence type="predicted"/>
<dbReference type="RefSeq" id="XP_003074197.2">
    <property type="nucleotide sequence ID" value="XM_003074151.2"/>
</dbReference>
<dbReference type="Proteomes" id="UP000009170">
    <property type="component" value="Unassembled WGS sequence"/>
</dbReference>
<evidence type="ECO:0000313" key="5">
    <source>
        <dbReference type="EMBL" id="CEF96562.1"/>
    </source>
</evidence>
<dbReference type="STRING" id="70448.A0A090M1Z7"/>
<dbReference type="InterPro" id="IPR001611">
    <property type="entry name" value="Leu-rich_rpt"/>
</dbReference>
<dbReference type="SUPFAM" id="SSF52075">
    <property type="entry name" value="Outer arm dynein light chain 1"/>
    <property type="match status" value="1"/>
</dbReference>
<dbReference type="SUPFAM" id="SSF52058">
    <property type="entry name" value="L domain-like"/>
    <property type="match status" value="1"/>
</dbReference>
<dbReference type="InterPro" id="IPR050836">
    <property type="entry name" value="SDS22/Internalin_LRR"/>
</dbReference>
<dbReference type="InterPro" id="IPR003591">
    <property type="entry name" value="Leu-rich_rpt_typical-subtyp"/>
</dbReference>
<keyword evidence="6" id="KW-1185">Reference proteome</keyword>
<dbReference type="PROSITE" id="PS51450">
    <property type="entry name" value="LRR"/>
    <property type="match status" value="6"/>
</dbReference>
<comment type="caution">
    <text evidence="5">The sequence shown here is derived from an EMBL/GenBank/DDBJ whole genome shotgun (WGS) entry which is preliminary data.</text>
</comment>
<protein>
    <submittedName>
        <fullName evidence="5">Leucine-rich repeat</fullName>
    </submittedName>
</protein>
<sequence length="936" mass="105766">METMEFFMGDASPASGTLTGLVDRASATLTTLRVVRCRAVKNMRGLEVCKRLRSLTVAECALTSLAGASSCRALEELYVYGNHIDSLEELQNGCFERLRTLWLNDNRLRALDGVEFLRSLQHLNVAQNLLERVPDGTTTSALEHLNIAGNPIRSLSDIAIATRVPSLTICDDLHGACSFCRGDWYRSYVLCALPHLCVLDGRDVSVLERQQAEEEHSGRRTWFNLQCVRLREAYRRARDDALEHLSSITNPIEHELFNARAHGSRSEADRALVKLNEREQGFFTHEDRARESLERTIAQVFRDAEILAETVREERFRFTEAADITFSDVYENFKERWPSTVFRAERLLQSFHDLSNVVIASNVVELNLHATGLVEIPHKLNECSRLETLVLSNNSIKRLNNLPRSETLRHLDFGNNKLWNSADINVLTACVMNASSIVLRGNCKWLAETKFYAPILVKSMPRLLVLDGVEITTDVRAKHMKTECTLDASAVRRRGRSHVVASKGRSMRIEEFSLECESLRRTKMCEKFETVRVAHVAHNCLRSIKGFGVCRQLRHLCIEGNKLVRLDGLSLLRELRYLNIKNCGVKKLNPAWFISLSELRCVNVEENALKTISVLKQCSELCEIYAARNKLTDVHGVLSLASLQHLRLLSLQGNAVSTSKGYPHHVIFKFPQINILDTDYINSELRSEAVKMYTGRLTEDMIPTGQSACAHKVNLSGLNLLHLDGAIAKAHFQGMKQIKLDNNSLHDVSALGNLPCLTKLELRNNRINTVFGRFGFFAKLEFLDLSGNYISSLSVLSLGCCSNLRTLLLCDNFLTRLDGITQLKSLRVLKADKNKLNRIDSSTFVGCDALRLLSLRKNAFRTLKHLSKLVSVRELRLDGNRVDDIEEISWLAWLPRLRILSLGGNKIASECDRYVEFTIMCCRGLKRLDGESVLKS</sequence>
<dbReference type="EMBL" id="CAID01000001">
    <property type="protein sequence ID" value="CEF96562.1"/>
    <property type="molecule type" value="Genomic_DNA"/>
</dbReference>
<evidence type="ECO:0000256" key="2">
    <source>
        <dbReference type="ARBA" id="ARBA00022614"/>
    </source>
</evidence>
<dbReference type="GO" id="GO:0005930">
    <property type="term" value="C:axoneme"/>
    <property type="evidence" value="ECO:0007669"/>
    <property type="project" value="UniProtKB-SubCell"/>
</dbReference>
<keyword evidence="2" id="KW-0433">Leucine-rich repeat</keyword>
<accession>A0A090M1Z7</accession>
<evidence type="ECO:0000259" key="4">
    <source>
        <dbReference type="SMART" id="SM00446"/>
    </source>
</evidence>
<dbReference type="InterPro" id="IPR032675">
    <property type="entry name" value="LRR_dom_sf"/>
</dbReference>
<dbReference type="PANTHER" id="PTHR46652:SF8">
    <property type="entry name" value="LEUCINE RICH REPEAT CONTAINING 23"/>
    <property type="match status" value="1"/>
</dbReference>
<dbReference type="OrthoDB" id="1517790at2759"/>
<reference evidence="5 6" key="2">
    <citation type="journal article" date="2014" name="BMC Genomics">
        <title>An improved genome of the model marine alga Ostreococcus tauri unfolds by assessing Illumina de novo assemblies.</title>
        <authorList>
            <person name="Blanc-Mathieu R."/>
            <person name="Verhelst B."/>
            <person name="Derelle E."/>
            <person name="Rombauts S."/>
            <person name="Bouget F.Y."/>
            <person name="Carre I."/>
            <person name="Chateau A."/>
            <person name="Eyre-Walker A."/>
            <person name="Grimsley N."/>
            <person name="Moreau H."/>
            <person name="Piegu B."/>
            <person name="Rivals E."/>
            <person name="Schackwitz W."/>
            <person name="Van de Peer Y."/>
            <person name="Piganeau G."/>
        </authorList>
    </citation>
    <scope>NUCLEOTIDE SEQUENCE [LARGE SCALE GENOMIC DNA]</scope>
    <source>
        <strain evidence="6">OTTH 0595 / CCAP 157/2 / RCC745</strain>
    </source>
</reference>
<keyword evidence="3" id="KW-0677">Repeat</keyword>
<evidence type="ECO:0000256" key="1">
    <source>
        <dbReference type="ARBA" id="ARBA00004430"/>
    </source>
</evidence>
<dbReference type="Pfam" id="PF00560">
    <property type="entry name" value="LRR_1"/>
    <property type="match status" value="1"/>
</dbReference>
<dbReference type="AlphaFoldDB" id="A0A090M1Z7"/>
<organism evidence="5 6">
    <name type="scientific">Ostreococcus tauri</name>
    <name type="common">Marine green alga</name>
    <dbReference type="NCBI Taxonomy" id="70448"/>
    <lineage>
        <taxon>Eukaryota</taxon>
        <taxon>Viridiplantae</taxon>
        <taxon>Chlorophyta</taxon>
        <taxon>Mamiellophyceae</taxon>
        <taxon>Mamiellales</taxon>
        <taxon>Bathycoccaceae</taxon>
        <taxon>Ostreococcus</taxon>
    </lineage>
</organism>
<evidence type="ECO:0000256" key="3">
    <source>
        <dbReference type="ARBA" id="ARBA00022737"/>
    </source>
</evidence>
<name>A0A090M1Z7_OSTTA</name>
<dbReference type="Pfam" id="PF13855">
    <property type="entry name" value="LRR_8"/>
    <property type="match status" value="1"/>
</dbReference>
<dbReference type="SMART" id="SM00369">
    <property type="entry name" value="LRR_TYP"/>
    <property type="match status" value="7"/>
</dbReference>
<evidence type="ECO:0000313" key="6">
    <source>
        <dbReference type="Proteomes" id="UP000009170"/>
    </source>
</evidence>
<dbReference type="InParanoid" id="A0A090M1Z7"/>
<dbReference type="KEGG" id="ota:OT_ostta01g01370"/>
<dbReference type="Gene3D" id="3.80.10.10">
    <property type="entry name" value="Ribonuclease Inhibitor"/>
    <property type="match status" value="6"/>
</dbReference>
<dbReference type="SMART" id="SM00365">
    <property type="entry name" value="LRR_SD22"/>
    <property type="match status" value="11"/>
</dbReference>
<dbReference type="SMART" id="SM00446">
    <property type="entry name" value="LRRcap"/>
    <property type="match status" value="3"/>
</dbReference>
<feature type="domain" description="U2A'/phosphoprotein 32 family A C-terminal" evidence="4">
    <location>
        <begin position="659"/>
        <end position="677"/>
    </location>
</feature>
<dbReference type="Pfam" id="PF14580">
    <property type="entry name" value="LRR_9"/>
    <property type="match status" value="2"/>
</dbReference>
<reference evidence="6" key="1">
    <citation type="journal article" date="2006" name="Proc. Natl. Acad. Sci. U.S.A.">
        <title>Genome analysis of the smallest free-living eukaryote Ostreococcus tauri unveils many unique features.</title>
        <authorList>
            <person name="Derelle E."/>
            <person name="Ferraz C."/>
            <person name="Rombauts S."/>
            <person name="Rouze P."/>
            <person name="Worden A.Z."/>
            <person name="Robbens S."/>
            <person name="Partensky F."/>
            <person name="Degroeve S."/>
            <person name="Echeynie S."/>
            <person name="Cooke R."/>
            <person name="Saeys Y."/>
            <person name="Wuyts J."/>
            <person name="Jabbari K."/>
            <person name="Bowler C."/>
            <person name="Panaud O."/>
            <person name="Piegu B."/>
            <person name="Ball S.G."/>
            <person name="Ral J.-P."/>
            <person name="Bouget F.-Y."/>
            <person name="Piganeau G."/>
            <person name="De Baets B."/>
            <person name="Picard A."/>
            <person name="Delseny M."/>
            <person name="Demaille J."/>
            <person name="Van de Peer Y."/>
            <person name="Moreau H."/>
        </authorList>
    </citation>
    <scope>NUCLEOTIDE SEQUENCE [LARGE SCALE GENOMIC DNA]</scope>
    <source>
        <strain evidence="6">OTTH 0595 / CCAP 157/2 / RCC745</strain>
    </source>
</reference>
<dbReference type="SMART" id="SM00364">
    <property type="entry name" value="LRR_BAC"/>
    <property type="match status" value="6"/>
</dbReference>
<comment type="subcellular location">
    <subcellularLocation>
        <location evidence="1">Cytoplasm</location>
        <location evidence="1">Cytoskeleton</location>
        <location evidence="1">Cilium axoneme</location>
    </subcellularLocation>
</comment>
<feature type="domain" description="U2A'/phosphoprotein 32 family A C-terminal" evidence="4">
    <location>
        <begin position="911"/>
        <end position="929"/>
    </location>
</feature>
<feature type="domain" description="U2A'/phosphoprotein 32 family A C-terminal" evidence="4">
    <location>
        <begin position="182"/>
        <end position="200"/>
    </location>
</feature>
<dbReference type="PANTHER" id="PTHR46652">
    <property type="entry name" value="LEUCINE-RICH REPEAT AND IQ DOMAIN-CONTAINING PROTEIN 1-RELATED"/>
    <property type="match status" value="1"/>
</dbReference>